<reference evidence="2 3" key="1">
    <citation type="submission" date="2013-05" db="EMBL/GenBank/DDBJ databases">
        <title>Complete genome sequence of Bacillus thuringiensis YBT-1518, a typical strain with high toxicity to nematode.</title>
        <authorList>
            <person name="Wang P."/>
            <person name="Zhang C."/>
            <person name="Guo M."/>
            <person name="Guo S."/>
            <person name="Zhu Y."/>
            <person name="Zheng J."/>
            <person name="Zhu L."/>
            <person name="Ruan L."/>
            <person name="Peng D."/>
            <person name="Sun M."/>
        </authorList>
    </citation>
    <scope>NUCLEOTIDE SEQUENCE [LARGE SCALE GENOMIC DNA]</scope>
    <source>
        <strain evidence="2 3">YBT-1518</strain>
    </source>
</reference>
<dbReference type="InterPro" id="IPR006448">
    <property type="entry name" value="Phage_term_ssu_P27"/>
</dbReference>
<evidence type="ECO:0000313" key="2">
    <source>
        <dbReference type="EMBL" id="AHA74932.1"/>
    </source>
</evidence>
<dbReference type="Pfam" id="PF05119">
    <property type="entry name" value="Terminase_4"/>
    <property type="match status" value="1"/>
</dbReference>
<dbReference type="Proteomes" id="UP000018566">
    <property type="component" value="Chromosome"/>
</dbReference>
<dbReference type="KEGG" id="bthu:YBT1518_29155"/>
<evidence type="ECO:0000256" key="1">
    <source>
        <dbReference type="SAM" id="MobiDB-lite"/>
    </source>
</evidence>
<dbReference type="EMBL" id="CP005935">
    <property type="protein sequence ID" value="AHA74932.1"/>
    <property type="molecule type" value="Genomic_DNA"/>
</dbReference>
<dbReference type="AlphaFoldDB" id="A0A9W3KKC4"/>
<name>A0A9W3KKC4_BACTU</name>
<feature type="compositionally biased region" description="Polar residues" evidence="1">
    <location>
        <begin position="119"/>
        <end position="136"/>
    </location>
</feature>
<protein>
    <submittedName>
        <fullName evidence="2">Terminase small subunit</fullName>
    </submittedName>
</protein>
<proteinExistence type="predicted"/>
<accession>A0A9W3KKC4</accession>
<feature type="region of interest" description="Disordered" evidence="1">
    <location>
        <begin position="116"/>
        <end position="153"/>
    </location>
</feature>
<organism evidence="2 3">
    <name type="scientific">Bacillus thuringiensis YBT-1518</name>
    <dbReference type="NCBI Taxonomy" id="529122"/>
    <lineage>
        <taxon>Bacteria</taxon>
        <taxon>Bacillati</taxon>
        <taxon>Bacillota</taxon>
        <taxon>Bacilli</taxon>
        <taxon>Bacillales</taxon>
        <taxon>Bacillaceae</taxon>
        <taxon>Bacillus</taxon>
        <taxon>Bacillus cereus group</taxon>
    </lineage>
</organism>
<evidence type="ECO:0000313" key="3">
    <source>
        <dbReference type="Proteomes" id="UP000018566"/>
    </source>
</evidence>
<gene>
    <name evidence="2" type="ORF">YBT1518_29155</name>
</gene>
<sequence>MHHFKKMKRGVKMARMSKKKRLEMLDVTRDEERNRIIKLLTEDDNFTPSLEPLMDNYLDAFIIYKTMFEEWKADGFAPTKTHKNKAGAVNEMKHPLAQQVETWNDKKNKMLEALGMTNKGKSVQKTPKNAGNIQSNEPKDELAAHRNKWRKTQ</sequence>